<protein>
    <submittedName>
        <fullName evidence="2">Unannotated protein</fullName>
    </submittedName>
</protein>
<sequence>MRENTFIPGSYYNANYTAEQTNHFTQVFSEITQRMISALGEGLSPGSEAVQEAVRDHYEFVLQFWTPDRETYKSLAMNYILPTEFNQHYEGQATGLGQYIYNAVCVFADENL</sequence>
<dbReference type="InterPro" id="IPR036244">
    <property type="entry name" value="TipA-like_antibiotic-bd"/>
</dbReference>
<feature type="domain" description="TipAS antibiotic-recognition" evidence="1">
    <location>
        <begin position="14"/>
        <end position="104"/>
    </location>
</feature>
<dbReference type="Pfam" id="PF07739">
    <property type="entry name" value="TipAS"/>
    <property type="match status" value="1"/>
</dbReference>
<dbReference type="Gene3D" id="1.10.490.50">
    <property type="entry name" value="Antibiotic binding domain of TipA-like multidrug resistance regulators"/>
    <property type="match status" value="1"/>
</dbReference>
<dbReference type="AlphaFoldDB" id="A0A6J6EUT9"/>
<organism evidence="2">
    <name type="scientific">freshwater metagenome</name>
    <dbReference type="NCBI Taxonomy" id="449393"/>
    <lineage>
        <taxon>unclassified sequences</taxon>
        <taxon>metagenomes</taxon>
        <taxon>ecological metagenomes</taxon>
    </lineage>
</organism>
<accession>A0A6J6EUT9</accession>
<evidence type="ECO:0000313" key="2">
    <source>
        <dbReference type="EMBL" id="CAB4578584.1"/>
    </source>
</evidence>
<reference evidence="2" key="1">
    <citation type="submission" date="2020-05" db="EMBL/GenBank/DDBJ databases">
        <authorList>
            <person name="Chiriac C."/>
            <person name="Salcher M."/>
            <person name="Ghai R."/>
            <person name="Kavagutti S V."/>
        </authorList>
    </citation>
    <scope>NUCLEOTIDE SEQUENCE</scope>
</reference>
<name>A0A6J6EUT9_9ZZZZ</name>
<dbReference type="SUPFAM" id="SSF89082">
    <property type="entry name" value="Antibiotic binding domain of TipA-like multidrug resistance regulators"/>
    <property type="match status" value="1"/>
</dbReference>
<evidence type="ECO:0000259" key="1">
    <source>
        <dbReference type="Pfam" id="PF07739"/>
    </source>
</evidence>
<dbReference type="EMBL" id="CAEZVY010000126">
    <property type="protein sequence ID" value="CAB4649401.1"/>
    <property type="molecule type" value="Genomic_DNA"/>
</dbReference>
<dbReference type="EMBL" id="CAEZTM010000067">
    <property type="protein sequence ID" value="CAB4578584.1"/>
    <property type="molecule type" value="Genomic_DNA"/>
</dbReference>
<gene>
    <name evidence="2" type="ORF">UFOPK1684_01219</name>
    <name evidence="3" type="ORF">UFOPK2158_01103</name>
</gene>
<proteinExistence type="predicted"/>
<evidence type="ECO:0000313" key="3">
    <source>
        <dbReference type="EMBL" id="CAB4649401.1"/>
    </source>
</evidence>
<dbReference type="InterPro" id="IPR012925">
    <property type="entry name" value="TipAS_dom"/>
</dbReference>